<dbReference type="AlphaFoldDB" id="A0A1I6HZD0"/>
<protein>
    <submittedName>
        <fullName evidence="2">CDP-2,3-bis-(O-geranylgeranyl)-sn-glycerol synthase</fullName>
    </submittedName>
</protein>
<dbReference type="OrthoDB" id="8850121at2"/>
<organism evidence="2 3">
    <name type="scientific">Marinobacter daqiaonensis</name>
    <dbReference type="NCBI Taxonomy" id="650891"/>
    <lineage>
        <taxon>Bacteria</taxon>
        <taxon>Pseudomonadati</taxon>
        <taxon>Pseudomonadota</taxon>
        <taxon>Gammaproteobacteria</taxon>
        <taxon>Pseudomonadales</taxon>
        <taxon>Marinobacteraceae</taxon>
        <taxon>Marinobacter</taxon>
    </lineage>
</organism>
<feature type="transmembrane region" description="Helical" evidence="1">
    <location>
        <begin position="129"/>
        <end position="150"/>
    </location>
</feature>
<dbReference type="EMBL" id="FOYW01000001">
    <property type="protein sequence ID" value="SFR59768.1"/>
    <property type="molecule type" value="Genomic_DNA"/>
</dbReference>
<sequence>MTTVWLFVLLTLANGAPVIAARLLRQRWSAPIDNGRLWRDGRPLLGKSKTWRGLVAGILACALVAPIAGLSVGFGVAFGALALLGDLLSSFAKRRMGLAASARAAGLDQLPESTLPVVFAWAWLPIQVWQAVAVVVLFVATNVLLSPLLFRLGIRKQPH</sequence>
<dbReference type="Proteomes" id="UP000198644">
    <property type="component" value="Unassembled WGS sequence"/>
</dbReference>
<evidence type="ECO:0000313" key="2">
    <source>
        <dbReference type="EMBL" id="SFR59768.1"/>
    </source>
</evidence>
<keyword evidence="3" id="KW-1185">Reference proteome</keyword>
<evidence type="ECO:0000256" key="1">
    <source>
        <dbReference type="SAM" id="Phobius"/>
    </source>
</evidence>
<dbReference type="STRING" id="650891.SAMN05216203_1676"/>
<proteinExistence type="predicted"/>
<dbReference type="Pfam" id="PF01864">
    <property type="entry name" value="CarS-like"/>
    <property type="match status" value="1"/>
</dbReference>
<keyword evidence="1" id="KW-0812">Transmembrane</keyword>
<reference evidence="2 3" key="1">
    <citation type="submission" date="2016-10" db="EMBL/GenBank/DDBJ databases">
        <authorList>
            <person name="de Groot N.N."/>
        </authorList>
    </citation>
    <scope>NUCLEOTIDE SEQUENCE [LARGE SCALE GENOMIC DNA]</scope>
    <source>
        <strain evidence="2 3">CGMCC 1.9167</strain>
    </source>
</reference>
<keyword evidence="1" id="KW-1133">Transmembrane helix</keyword>
<gene>
    <name evidence="2" type="ORF">SAMN05216203_1676</name>
</gene>
<dbReference type="InterPro" id="IPR032690">
    <property type="entry name" value="CarS"/>
</dbReference>
<dbReference type="PANTHER" id="PTHR39650:SF1">
    <property type="entry name" value="CDP-ARCHAEOL SYNTHASE"/>
    <property type="match status" value="1"/>
</dbReference>
<keyword evidence="1" id="KW-0472">Membrane</keyword>
<accession>A0A1I6HZD0</accession>
<evidence type="ECO:0000313" key="3">
    <source>
        <dbReference type="Proteomes" id="UP000198644"/>
    </source>
</evidence>
<dbReference type="PANTHER" id="PTHR39650">
    <property type="entry name" value="CDP-ARCHAEOL SYNTHASE"/>
    <property type="match status" value="1"/>
</dbReference>
<name>A0A1I6HZD0_9GAMM</name>
<dbReference type="RefSeq" id="WP_092010758.1">
    <property type="nucleotide sequence ID" value="NZ_FOYW01000001.1"/>
</dbReference>
<feature type="transmembrane region" description="Helical" evidence="1">
    <location>
        <begin position="54"/>
        <end position="84"/>
    </location>
</feature>